<evidence type="ECO:0000256" key="4">
    <source>
        <dbReference type="ARBA" id="ARBA00023163"/>
    </source>
</evidence>
<dbReference type="PANTHER" id="PTHR43133">
    <property type="entry name" value="RNA POLYMERASE ECF-TYPE SIGMA FACTO"/>
    <property type="match status" value="1"/>
</dbReference>
<reference evidence="7 8" key="1">
    <citation type="submission" date="2020-03" db="EMBL/GenBank/DDBJ databases">
        <title>Rubrivivax benzoatilyticus JA2 (sequenced after 10 years sub-culturing).</title>
        <authorList>
            <person name="Gupta D."/>
            <person name="Chintalapati S."/>
            <person name="Chintalapati V.R."/>
        </authorList>
    </citation>
    <scope>NUCLEOTIDE SEQUENCE [LARGE SCALE GENOMIC DNA]</scope>
    <source>
        <strain evidence="7 8">JA2-Mal</strain>
    </source>
</reference>
<dbReference type="Gene3D" id="1.10.10.10">
    <property type="entry name" value="Winged helix-like DNA-binding domain superfamily/Winged helix DNA-binding domain"/>
    <property type="match status" value="1"/>
</dbReference>
<dbReference type="InterPro" id="IPR007627">
    <property type="entry name" value="RNA_pol_sigma70_r2"/>
</dbReference>
<dbReference type="InterPro" id="IPR013325">
    <property type="entry name" value="RNA_pol_sigma_r2"/>
</dbReference>
<evidence type="ECO:0000313" key="7">
    <source>
        <dbReference type="EMBL" id="NHK99571.1"/>
    </source>
</evidence>
<keyword evidence="8" id="KW-1185">Reference proteome</keyword>
<proteinExistence type="inferred from homology"/>
<evidence type="ECO:0000259" key="6">
    <source>
        <dbReference type="Pfam" id="PF08281"/>
    </source>
</evidence>
<dbReference type="Gene3D" id="1.10.1740.10">
    <property type="match status" value="1"/>
</dbReference>
<dbReference type="InterPro" id="IPR036388">
    <property type="entry name" value="WH-like_DNA-bd_sf"/>
</dbReference>
<evidence type="ECO:0000256" key="2">
    <source>
        <dbReference type="ARBA" id="ARBA00023015"/>
    </source>
</evidence>
<dbReference type="InterPro" id="IPR013324">
    <property type="entry name" value="RNA_pol_sigma_r3/r4-like"/>
</dbReference>
<evidence type="ECO:0000313" key="8">
    <source>
        <dbReference type="Proteomes" id="UP000802098"/>
    </source>
</evidence>
<dbReference type="Pfam" id="PF08281">
    <property type="entry name" value="Sigma70_r4_2"/>
    <property type="match status" value="1"/>
</dbReference>
<feature type="domain" description="RNA polymerase sigma-70 region 2" evidence="5">
    <location>
        <begin position="14"/>
        <end position="80"/>
    </location>
</feature>
<evidence type="ECO:0000256" key="3">
    <source>
        <dbReference type="ARBA" id="ARBA00023082"/>
    </source>
</evidence>
<comment type="caution">
    <text evidence="7">The sequence shown here is derived from an EMBL/GenBank/DDBJ whole genome shotgun (WGS) entry which is preliminary data.</text>
</comment>
<dbReference type="SUPFAM" id="SSF88946">
    <property type="entry name" value="Sigma2 domain of RNA polymerase sigma factors"/>
    <property type="match status" value="1"/>
</dbReference>
<keyword evidence="2" id="KW-0805">Transcription regulation</keyword>
<keyword evidence="3" id="KW-0731">Sigma factor</keyword>
<dbReference type="Pfam" id="PF04542">
    <property type="entry name" value="Sigma70_r2"/>
    <property type="match status" value="1"/>
</dbReference>
<dbReference type="Proteomes" id="UP000802098">
    <property type="component" value="Unassembled WGS sequence"/>
</dbReference>
<accession>A0ABX0HZ04</accession>
<sequence>MSTADVLQQQLQLLYRDHHGWLHAWLARKLGCPQHAADIAHDTFVRVIAARDALLGVQQPRAWLSTTATRLVIDEARRRRLEQAWLEELARAADGATYPSPEQTLAAVQALAQLEAVLETVPAKARSAFVRHYLDGQTHAVVAAELGVSTKMVQKYLARVLLQCHALQAA</sequence>
<protein>
    <submittedName>
        <fullName evidence="7">Sigma-70 family RNA polymerase sigma factor</fullName>
    </submittedName>
</protein>
<dbReference type="RefSeq" id="WP_029718475.1">
    <property type="nucleotide sequence ID" value="NZ_JAAOCD010000007.1"/>
</dbReference>
<dbReference type="InterPro" id="IPR014284">
    <property type="entry name" value="RNA_pol_sigma-70_dom"/>
</dbReference>
<organism evidence="7 8">
    <name type="scientific">Rubrivivax benzoatilyticus</name>
    <dbReference type="NCBI Taxonomy" id="316997"/>
    <lineage>
        <taxon>Bacteria</taxon>
        <taxon>Pseudomonadati</taxon>
        <taxon>Pseudomonadota</taxon>
        <taxon>Betaproteobacteria</taxon>
        <taxon>Burkholderiales</taxon>
        <taxon>Sphaerotilaceae</taxon>
        <taxon>Rubrivivax</taxon>
    </lineage>
</organism>
<dbReference type="PANTHER" id="PTHR43133:SF63">
    <property type="entry name" value="RNA POLYMERASE SIGMA FACTOR FECI-RELATED"/>
    <property type="match status" value="1"/>
</dbReference>
<evidence type="ECO:0000256" key="1">
    <source>
        <dbReference type="ARBA" id="ARBA00010641"/>
    </source>
</evidence>
<name>A0ABX0HZ04_9BURK</name>
<gene>
    <name evidence="7" type="ORF">G7087_14380</name>
</gene>
<feature type="domain" description="RNA polymerase sigma factor 70 region 4 type 2" evidence="6">
    <location>
        <begin position="112"/>
        <end position="164"/>
    </location>
</feature>
<evidence type="ECO:0000259" key="5">
    <source>
        <dbReference type="Pfam" id="PF04542"/>
    </source>
</evidence>
<dbReference type="InterPro" id="IPR013249">
    <property type="entry name" value="RNA_pol_sigma70_r4_t2"/>
</dbReference>
<dbReference type="InterPro" id="IPR039425">
    <property type="entry name" value="RNA_pol_sigma-70-like"/>
</dbReference>
<comment type="similarity">
    <text evidence="1">Belongs to the sigma-70 factor family. ECF subfamily.</text>
</comment>
<dbReference type="SUPFAM" id="SSF88659">
    <property type="entry name" value="Sigma3 and sigma4 domains of RNA polymerase sigma factors"/>
    <property type="match status" value="1"/>
</dbReference>
<dbReference type="EMBL" id="JAAOCD010000007">
    <property type="protein sequence ID" value="NHK99571.1"/>
    <property type="molecule type" value="Genomic_DNA"/>
</dbReference>
<dbReference type="NCBIfam" id="TIGR02937">
    <property type="entry name" value="sigma70-ECF"/>
    <property type="match status" value="1"/>
</dbReference>
<keyword evidence="4" id="KW-0804">Transcription</keyword>